<feature type="compositionally biased region" description="Low complexity" evidence="2">
    <location>
        <begin position="961"/>
        <end position="972"/>
    </location>
</feature>
<name>A0ABQ8UMY7_9EUKA</name>
<dbReference type="Gene3D" id="3.20.20.140">
    <property type="entry name" value="Metal-dependent hydrolases"/>
    <property type="match status" value="4"/>
</dbReference>
<dbReference type="InterPro" id="IPR032466">
    <property type="entry name" value="Metal_Hydrolase"/>
</dbReference>
<feature type="compositionally biased region" description="Pro residues" evidence="2">
    <location>
        <begin position="973"/>
        <end position="993"/>
    </location>
</feature>
<feature type="compositionally biased region" description="Pro residues" evidence="2">
    <location>
        <begin position="1003"/>
        <end position="1015"/>
    </location>
</feature>
<dbReference type="EMBL" id="JAPMOS010000014">
    <property type="protein sequence ID" value="KAJ4460163.1"/>
    <property type="molecule type" value="Genomic_DNA"/>
</dbReference>
<comment type="caution">
    <text evidence="3">The sequence shown here is derived from an EMBL/GenBank/DDBJ whole genome shotgun (WGS) entry which is preliminary data.</text>
</comment>
<proteinExistence type="inferred from homology"/>
<dbReference type="PANTHER" id="PTHR11359:SF0">
    <property type="entry name" value="AMP DEAMINASE"/>
    <property type="match status" value="1"/>
</dbReference>
<dbReference type="InterPro" id="IPR006329">
    <property type="entry name" value="AMPD"/>
</dbReference>
<feature type="region of interest" description="Disordered" evidence="2">
    <location>
        <begin position="357"/>
        <end position="376"/>
    </location>
</feature>
<feature type="compositionally biased region" description="Low complexity" evidence="2">
    <location>
        <begin position="729"/>
        <end position="738"/>
    </location>
</feature>
<dbReference type="Proteomes" id="UP001141327">
    <property type="component" value="Unassembled WGS sequence"/>
</dbReference>
<sequence>MSHDFGGDSSYLEKLQANFSRILLTSFGDSRSDAEKEACCKLYAALLMRKRYITSKCFTPGTECLGLAPYLVDFNEGVFMPSMTESVTNEPHFEPPPSFSQFMKDLEFIRHVCILGPTASFSHKRLSILAGTFELHQELNQELEDEQTKDPNNVMDLFSIPKCDNHVHLAGALNASLLLEFIRKKLRDCPNDVVMRKDNRDITLAEMAQMCNVTERDLTLDKLQVHVTNFRKTFKRFDLFNRKFSPLSSTEFRTVFLKTDNYMNGRYFAEITRQLAESMSPDVANEWRLSIYGNDPKEWQRLCDWLHRFSLVKLRGVRWIIQMPRLYAESKRAGKIANFAQYMANFFEPLFEATINPQAHPSSTSPPPRPPRPYLPRLGDSRFKFPSATDHLMPSGLSATPAAFPPPTIRGTTHVHQCLLSLMYVCVCVCVCAPDRFLREVGGFDSVDDESKPEREAHALTMPADPEQWNTDENPPYAYYIGESGSIDHLCSSFLVADHINHGTNLMNSATLQYLFYLAQVGLAMSPCSNNALFVEFPSQPLLKLFKRGLNISLTTDDPMQFHLTNNALIEEYSIAQKMWRFSDVDLAEMAYNSIRMSSFPEAQKTLWHGPNWTARGAASNAHVLSSSCSPSVPSPPLGLWGLPPLLLLRRRCSPSIHADMTKTNVPPIRAAFRSESLLREQALILGRLHEIPLLSRLPPELVQAVIEQCKRPGTDHIAMNLSRSPSLGLAGQAARAAQPPPRPPTLGSSPGQARSRPALGGAPASGSASTGGATPRSPTHPPSPAHLVTGSTLVPLARSPSALAPPRSPPLTARTPGQVPIGSSGSGSGSGSGAVNIPRTTSDPKISSPLSLITTATAMVEQSVQTTPPPLPVLRFVDEIVTEEQPTEDTRSTKTNLFEPRGPMTPPPPPEATEIESQPYPVGWAIPSTPPGPTESPCVLSTVQNPFAPSAVSPSPDPGPFAGAPATATAVAPPPLDQPPPPTIRSPIPSPDRSPHSRGVPIPVPPEAENPGPEPLAVGHPYMFSGSAPFMAASPFMSASPLIKASSCLDGPGLRTRRRAYSVAVPSSAGPGPLARPLAAEGGHHSNPSSPRGASVGASPIAVPLPRGVVASESQDRVPFDTSALDDMTQSVGHVDTWHITHEVNRRLLDVSTQGETGAPIFW</sequence>
<evidence type="ECO:0000313" key="4">
    <source>
        <dbReference type="Proteomes" id="UP001141327"/>
    </source>
</evidence>
<evidence type="ECO:0000256" key="2">
    <source>
        <dbReference type="SAM" id="MobiDB-lite"/>
    </source>
</evidence>
<feature type="compositionally biased region" description="Pro residues" evidence="2">
    <location>
        <begin position="364"/>
        <end position="374"/>
    </location>
</feature>
<accession>A0ABQ8UMY7</accession>
<dbReference type="SUPFAM" id="SSF51556">
    <property type="entry name" value="Metallo-dependent hydrolases"/>
    <property type="match status" value="1"/>
</dbReference>
<protein>
    <submittedName>
        <fullName evidence="3">AMP deaminase</fullName>
    </submittedName>
</protein>
<dbReference type="Pfam" id="PF19326">
    <property type="entry name" value="AMP_deaminase"/>
    <property type="match status" value="3"/>
</dbReference>
<comment type="similarity">
    <text evidence="1">Belongs to the metallo-dependent hydrolases superfamily. Adenosine and AMP deaminases family.</text>
</comment>
<feature type="compositionally biased region" description="Low complexity" evidence="2">
    <location>
        <begin position="756"/>
        <end position="778"/>
    </location>
</feature>
<evidence type="ECO:0000256" key="1">
    <source>
        <dbReference type="ARBA" id="ARBA00006676"/>
    </source>
</evidence>
<feature type="compositionally biased region" description="Low complexity" evidence="2">
    <location>
        <begin position="1070"/>
        <end position="1082"/>
    </location>
</feature>
<reference evidence="3" key="1">
    <citation type="journal article" date="2022" name="bioRxiv">
        <title>Genomics of Preaxostyla Flagellates Illuminates Evolutionary Transitions and the Path Towards Mitochondrial Loss.</title>
        <authorList>
            <person name="Novak L.V.F."/>
            <person name="Treitli S.C."/>
            <person name="Pyrih J."/>
            <person name="Halakuc P."/>
            <person name="Pipaliya S.V."/>
            <person name="Vacek V."/>
            <person name="Brzon O."/>
            <person name="Soukal P."/>
            <person name="Eme L."/>
            <person name="Dacks J.B."/>
            <person name="Karnkowska A."/>
            <person name="Elias M."/>
            <person name="Hampl V."/>
        </authorList>
    </citation>
    <scope>NUCLEOTIDE SEQUENCE</scope>
    <source>
        <strain evidence="3">RCP-MX</strain>
    </source>
</reference>
<organism evidence="3 4">
    <name type="scientific">Paratrimastix pyriformis</name>
    <dbReference type="NCBI Taxonomy" id="342808"/>
    <lineage>
        <taxon>Eukaryota</taxon>
        <taxon>Metamonada</taxon>
        <taxon>Preaxostyla</taxon>
        <taxon>Paratrimastigidae</taxon>
        <taxon>Paratrimastix</taxon>
    </lineage>
</organism>
<feature type="compositionally biased region" description="Low complexity" evidence="2">
    <location>
        <begin position="796"/>
        <end position="817"/>
    </location>
</feature>
<keyword evidence="4" id="KW-1185">Reference proteome</keyword>
<feature type="region of interest" description="Disordered" evidence="2">
    <location>
        <begin position="885"/>
        <end position="917"/>
    </location>
</feature>
<evidence type="ECO:0000313" key="3">
    <source>
        <dbReference type="EMBL" id="KAJ4460163.1"/>
    </source>
</evidence>
<gene>
    <name evidence="3" type="ORF">PAPYR_3550</name>
</gene>
<dbReference type="PANTHER" id="PTHR11359">
    <property type="entry name" value="AMP DEAMINASE"/>
    <property type="match status" value="1"/>
</dbReference>
<feature type="region of interest" description="Disordered" evidence="2">
    <location>
        <begin position="950"/>
        <end position="1016"/>
    </location>
</feature>
<feature type="compositionally biased region" description="Polar residues" evidence="2">
    <location>
        <begin position="839"/>
        <end position="849"/>
    </location>
</feature>
<feature type="region of interest" description="Disordered" evidence="2">
    <location>
        <begin position="1065"/>
        <end position="1101"/>
    </location>
</feature>
<feature type="region of interest" description="Disordered" evidence="2">
    <location>
        <begin position="729"/>
        <end position="849"/>
    </location>
</feature>